<dbReference type="Gene3D" id="3.40.50.300">
    <property type="entry name" value="P-loop containing nucleotide triphosphate hydrolases"/>
    <property type="match status" value="1"/>
</dbReference>
<dbReference type="Proteomes" id="UP000616201">
    <property type="component" value="Unassembled WGS sequence"/>
</dbReference>
<comment type="caution">
    <text evidence="4">The sequence shown here is derived from an EMBL/GenBank/DDBJ whole genome shotgun (WGS) entry which is preliminary data.</text>
</comment>
<dbReference type="GO" id="GO:0015668">
    <property type="term" value="F:type III site-specific deoxyribonuclease activity"/>
    <property type="evidence" value="ECO:0007669"/>
    <property type="project" value="InterPro"/>
</dbReference>
<keyword evidence="4" id="KW-0540">Nuclease</keyword>
<dbReference type="InterPro" id="IPR027417">
    <property type="entry name" value="P-loop_NTPase"/>
</dbReference>
<reference evidence="4" key="1">
    <citation type="submission" date="2018-02" db="EMBL/GenBank/DDBJ databases">
        <authorList>
            <person name="Vasarhelyi B.M."/>
            <person name="Deshmukh S."/>
            <person name="Balint B."/>
            <person name="Kukolya J."/>
        </authorList>
    </citation>
    <scope>NUCLEOTIDE SEQUENCE</scope>
    <source>
        <strain evidence="4">KB22</strain>
    </source>
</reference>
<gene>
    <name evidence="4" type="ORF">C4F49_11775</name>
</gene>
<dbReference type="Pfam" id="PF19778">
    <property type="entry name" value="RE_endonuc"/>
    <property type="match status" value="1"/>
</dbReference>
<dbReference type="EMBL" id="PRDK01000006">
    <property type="protein sequence ID" value="MBE8714362.1"/>
    <property type="molecule type" value="Genomic_DNA"/>
</dbReference>
<evidence type="ECO:0000313" key="5">
    <source>
        <dbReference type="Proteomes" id="UP000616201"/>
    </source>
</evidence>
<sequence>MAMKIQFEGNLSYQQDAIEAVIDVFKGQEKLESNFTVLAPTDQSIGYAADLGYANKLNLLPKQLVENTQAIQLRNGLRISTPQDIDKNDLHFSIEMETGTGKTYVFTRSIFEMHKRYGFKKFIIVVPSVSIREGINKSLQLTDEHFKQVFENVPYKYFIYDSANLSQVRDFATSDQVRIMIINIQAFAQDMDSEKATKRILLDYNDKLGAIPINLLQETNPVVIVDEPQTTINSPLQKKSVKNLNPLAVFRFSATHREKINLLYKFDAIDAYNDNKVKKIEVASITTKNEVSDGAFIQCINISNKSGIKAKVTIDIKGKNGKVSRANKDVKLGDDLYEISKLDQYFGYIINEINIELDYISFVNGKLTQTGQTLGGVDDKEIKRKLIAKTIEEHLDKEVKLNPRGIKVLSLFFIDTVAKYRLYDEEGNPRNGDYAQIFEEEYARIIQHPKYKLSLFKEVKDVNIDVTEVHKGYFSSDKRSKKSNVKEKFEAFKDTSGTVKADEDTYQLIMKDKERLLSFDSPVRFIFSHTALKEGWDNPNVFQICLLKEMGGSEISRRQEIGRGLRIPVDQTGNRVYDENVNILTTIVNESFTEFVEGYQKELTEDTGIKFGYLALESFNTIVNDFDEEDEPIYLGQDESNKLYKHFIELGYIDAKGKIQDVLKQAIKDGVVDLGQEFSDDVTKQIINRIKEVAGNLDIKNNQDKVHIKLNKQVYLSDEFRALWDSIKYKTVYKVEFDSNELINKCIESLNNNLRNQQAKIEHTKAKLAVDQGGIKADGQVKNYVEHLNFQVNHLPDIITYLQNETDLTRKSIVRLLKGLEPRVINYFKSNPQAFIESCIEVINLQKRLFIVDGIKYEKIGEKEFYDQKKIEEEDLVGYLSKHLVVSSKSAYEHTLCDSEVEVNLAQEFEASDNISLYTKLPSWFKVPTPLGTYNPDWAILYNQGTEEQLYFVTESKGTVFDEHLRPIEKGKIHCGKEHFKSIGSRMIVAHTIDDVYSQM</sequence>
<keyword evidence="4" id="KW-0378">Hydrolase</keyword>
<feature type="domain" description="Helicase/UvrB N-terminal" evidence="2">
    <location>
        <begin position="12"/>
        <end position="256"/>
    </location>
</feature>
<dbReference type="AlphaFoldDB" id="A0A928V0Q5"/>
<evidence type="ECO:0000313" key="4">
    <source>
        <dbReference type="EMBL" id="MBE8714362.1"/>
    </source>
</evidence>
<evidence type="ECO:0000259" key="2">
    <source>
        <dbReference type="Pfam" id="PF04851"/>
    </source>
</evidence>
<organism evidence="4 5">
    <name type="scientific">Sphingobacterium hungaricum</name>
    <dbReference type="NCBI Taxonomy" id="2082723"/>
    <lineage>
        <taxon>Bacteria</taxon>
        <taxon>Pseudomonadati</taxon>
        <taxon>Bacteroidota</taxon>
        <taxon>Sphingobacteriia</taxon>
        <taxon>Sphingobacteriales</taxon>
        <taxon>Sphingobacteriaceae</taxon>
        <taxon>Sphingobacterium</taxon>
    </lineage>
</organism>
<dbReference type="InterPro" id="IPR050742">
    <property type="entry name" value="Helicase_Restrict-Modif_Enz"/>
</dbReference>
<dbReference type="InterPro" id="IPR006935">
    <property type="entry name" value="Helicase/UvrB_N"/>
</dbReference>
<dbReference type="PANTHER" id="PTHR47396:SF1">
    <property type="entry name" value="ATP-DEPENDENT HELICASE IRC3-RELATED"/>
    <property type="match status" value="1"/>
</dbReference>
<dbReference type="GO" id="GO:0005829">
    <property type="term" value="C:cytosol"/>
    <property type="evidence" value="ECO:0007669"/>
    <property type="project" value="TreeGrafter"/>
</dbReference>
<dbReference type="RefSeq" id="WP_196936389.1">
    <property type="nucleotide sequence ID" value="NZ_MU158698.1"/>
</dbReference>
<keyword evidence="4" id="KW-0255">Endonuclease</keyword>
<dbReference type="GO" id="GO:0005524">
    <property type="term" value="F:ATP binding"/>
    <property type="evidence" value="ECO:0007669"/>
    <property type="project" value="InterPro"/>
</dbReference>
<feature type="coiled-coil region" evidence="1">
    <location>
        <begin position="740"/>
        <end position="767"/>
    </location>
</feature>
<dbReference type="SUPFAM" id="SSF52540">
    <property type="entry name" value="P-loop containing nucleoside triphosphate hydrolases"/>
    <property type="match status" value="2"/>
</dbReference>
<accession>A0A928V0Q5</accession>
<dbReference type="PANTHER" id="PTHR47396">
    <property type="entry name" value="TYPE I RESTRICTION ENZYME ECOKI R PROTEIN"/>
    <property type="match status" value="1"/>
</dbReference>
<feature type="domain" description="Type III restriction enzyme C-terminal endonuclease" evidence="3">
    <location>
        <begin position="889"/>
        <end position="984"/>
    </location>
</feature>
<dbReference type="Pfam" id="PF04851">
    <property type="entry name" value="ResIII"/>
    <property type="match status" value="1"/>
</dbReference>
<keyword evidence="5" id="KW-1185">Reference proteome</keyword>
<keyword evidence="1" id="KW-0175">Coiled coil</keyword>
<dbReference type="InterPro" id="IPR045572">
    <property type="entry name" value="RE_endonuc_C"/>
</dbReference>
<proteinExistence type="predicted"/>
<name>A0A928V0Q5_9SPHI</name>
<protein>
    <submittedName>
        <fullName evidence="4">Type III restriction endonuclease subunit R</fullName>
    </submittedName>
</protein>
<evidence type="ECO:0000259" key="3">
    <source>
        <dbReference type="Pfam" id="PF19778"/>
    </source>
</evidence>
<evidence type="ECO:0000256" key="1">
    <source>
        <dbReference type="SAM" id="Coils"/>
    </source>
</evidence>
<dbReference type="GO" id="GO:0003677">
    <property type="term" value="F:DNA binding"/>
    <property type="evidence" value="ECO:0007669"/>
    <property type="project" value="InterPro"/>
</dbReference>